<dbReference type="InterPro" id="IPR000276">
    <property type="entry name" value="GPCR_Rhodpsn"/>
</dbReference>
<evidence type="ECO:0000256" key="2">
    <source>
        <dbReference type="ARBA" id="ARBA00022692"/>
    </source>
</evidence>
<keyword evidence="4 6" id="KW-0472">Membrane</keyword>
<protein>
    <submittedName>
        <fullName evidence="8">Amine GPCR</fullName>
    </submittedName>
</protein>
<evidence type="ECO:0000256" key="4">
    <source>
        <dbReference type="ARBA" id="ARBA00023136"/>
    </source>
</evidence>
<sequence length="353" mass="38976">MPEVQQSLAFLIIAGSVDCFGVVSSLLMLCYLFCNRVGSKLTTNLMKNQLAFDGLTSGFALLSLLIPDDAFKSLGPFSGLFCHLWVSRTVFWFFVLLSETNLVCIAVDRIRAVTFSSTYKQREKTTMAAYYFFIFGYSGIFAIPSVFTVTDDGTICRHLMSNVSTDSLNTYSIVHAYLWLFTGYLVPGLLMAGCYIVVAISMRKFILKKIGNLGITSAAVVQNNSHQSSYCHSTLSSFSRSFIVTAITMWSAFLVTHAYYTIYTILCSHGFIQFIPESVQRRVSIFATVLNSTLNPLIMVVSSPPFRRGLWEFLRSCNPISALSNASNASSVNRNGQNGMSLSRGSQSCATGQ</sequence>
<dbReference type="SUPFAM" id="SSF81321">
    <property type="entry name" value="Family A G protein-coupled receptor-like"/>
    <property type="match status" value="1"/>
</dbReference>
<proteinExistence type="predicted"/>
<gene>
    <name evidence="8" type="ORF">FBUS_05187</name>
</gene>
<dbReference type="Pfam" id="PF00001">
    <property type="entry name" value="7tm_1"/>
    <property type="match status" value="1"/>
</dbReference>
<feature type="compositionally biased region" description="Polar residues" evidence="5">
    <location>
        <begin position="336"/>
        <end position="353"/>
    </location>
</feature>
<feature type="transmembrane region" description="Helical" evidence="6">
    <location>
        <begin position="6"/>
        <end position="33"/>
    </location>
</feature>
<evidence type="ECO:0000313" key="8">
    <source>
        <dbReference type="EMBL" id="KAA0189042.1"/>
    </source>
</evidence>
<comment type="subcellular location">
    <subcellularLocation>
        <location evidence="1">Membrane</location>
    </subcellularLocation>
</comment>
<evidence type="ECO:0000313" key="9">
    <source>
        <dbReference type="Proteomes" id="UP000728185"/>
    </source>
</evidence>
<dbReference type="GO" id="GO:0004930">
    <property type="term" value="F:G protein-coupled receptor activity"/>
    <property type="evidence" value="ECO:0007669"/>
    <property type="project" value="InterPro"/>
</dbReference>
<dbReference type="InterPro" id="IPR017452">
    <property type="entry name" value="GPCR_Rhodpsn_7TM"/>
</dbReference>
<dbReference type="Proteomes" id="UP000728185">
    <property type="component" value="Unassembled WGS sequence"/>
</dbReference>
<evidence type="ECO:0000256" key="6">
    <source>
        <dbReference type="SAM" id="Phobius"/>
    </source>
</evidence>
<dbReference type="GO" id="GO:0016020">
    <property type="term" value="C:membrane"/>
    <property type="evidence" value="ECO:0007669"/>
    <property type="project" value="UniProtKB-SubCell"/>
</dbReference>
<evidence type="ECO:0000259" key="7">
    <source>
        <dbReference type="PROSITE" id="PS50262"/>
    </source>
</evidence>
<evidence type="ECO:0000256" key="3">
    <source>
        <dbReference type="ARBA" id="ARBA00022989"/>
    </source>
</evidence>
<dbReference type="PANTHER" id="PTHR45698:SF1">
    <property type="entry name" value="TRACE AMINE-ASSOCIATED RECEPTOR 13C-LIKE"/>
    <property type="match status" value="1"/>
</dbReference>
<feature type="transmembrane region" description="Helical" evidence="6">
    <location>
        <begin position="45"/>
        <end position="66"/>
    </location>
</feature>
<dbReference type="AlphaFoldDB" id="A0A8E0VJC2"/>
<dbReference type="PANTHER" id="PTHR45698">
    <property type="entry name" value="TRACE AMINE-ASSOCIATED RECEPTOR 19N-RELATED"/>
    <property type="match status" value="1"/>
</dbReference>
<evidence type="ECO:0000256" key="5">
    <source>
        <dbReference type="SAM" id="MobiDB-lite"/>
    </source>
</evidence>
<keyword evidence="2 6" id="KW-0812">Transmembrane</keyword>
<keyword evidence="9" id="KW-1185">Reference proteome</keyword>
<feature type="domain" description="G-protein coupled receptors family 1 profile" evidence="7">
    <location>
        <begin position="24"/>
        <end position="299"/>
    </location>
</feature>
<feature type="transmembrane region" description="Helical" evidence="6">
    <location>
        <begin position="176"/>
        <end position="200"/>
    </location>
</feature>
<feature type="transmembrane region" description="Helical" evidence="6">
    <location>
        <begin position="242"/>
        <end position="263"/>
    </location>
</feature>
<dbReference type="Gene3D" id="1.20.1070.10">
    <property type="entry name" value="Rhodopsin 7-helix transmembrane proteins"/>
    <property type="match status" value="1"/>
</dbReference>
<dbReference type="PRINTS" id="PR00237">
    <property type="entry name" value="GPCRRHODOPSN"/>
</dbReference>
<feature type="transmembrane region" description="Helical" evidence="6">
    <location>
        <begin position="86"/>
        <end position="107"/>
    </location>
</feature>
<keyword evidence="3 6" id="KW-1133">Transmembrane helix</keyword>
<accession>A0A8E0VJC2</accession>
<dbReference type="CDD" id="cd00637">
    <property type="entry name" value="7tm_classA_rhodopsin-like"/>
    <property type="match status" value="1"/>
</dbReference>
<reference evidence="8" key="1">
    <citation type="submission" date="2019-05" db="EMBL/GenBank/DDBJ databases">
        <title>Annotation for the trematode Fasciolopsis buski.</title>
        <authorList>
            <person name="Choi Y.-J."/>
        </authorList>
    </citation>
    <scope>NUCLEOTIDE SEQUENCE</scope>
    <source>
        <strain evidence="8">HT</strain>
        <tissue evidence="8">Whole worm</tissue>
    </source>
</reference>
<evidence type="ECO:0000256" key="1">
    <source>
        <dbReference type="ARBA" id="ARBA00004370"/>
    </source>
</evidence>
<dbReference type="EMBL" id="LUCM01008048">
    <property type="protein sequence ID" value="KAA0189042.1"/>
    <property type="molecule type" value="Genomic_DNA"/>
</dbReference>
<dbReference type="PROSITE" id="PS50262">
    <property type="entry name" value="G_PROTEIN_RECEP_F1_2"/>
    <property type="match status" value="1"/>
</dbReference>
<organism evidence="8 9">
    <name type="scientific">Fasciolopsis buskii</name>
    <dbReference type="NCBI Taxonomy" id="27845"/>
    <lineage>
        <taxon>Eukaryota</taxon>
        <taxon>Metazoa</taxon>
        <taxon>Spiralia</taxon>
        <taxon>Lophotrochozoa</taxon>
        <taxon>Platyhelminthes</taxon>
        <taxon>Trematoda</taxon>
        <taxon>Digenea</taxon>
        <taxon>Plagiorchiida</taxon>
        <taxon>Echinostomata</taxon>
        <taxon>Echinostomatoidea</taxon>
        <taxon>Fasciolidae</taxon>
        <taxon>Fasciolopsis</taxon>
    </lineage>
</organism>
<feature type="region of interest" description="Disordered" evidence="5">
    <location>
        <begin position="327"/>
        <end position="353"/>
    </location>
</feature>
<dbReference type="OrthoDB" id="6246803at2759"/>
<name>A0A8E0VJC2_9TREM</name>
<feature type="transmembrane region" description="Helical" evidence="6">
    <location>
        <begin position="128"/>
        <end position="147"/>
    </location>
</feature>
<comment type="caution">
    <text evidence="8">The sequence shown here is derived from an EMBL/GenBank/DDBJ whole genome shotgun (WGS) entry which is preliminary data.</text>
</comment>